<dbReference type="SMART" id="SM01027">
    <property type="entry name" value="Beta-Casp"/>
    <property type="match status" value="1"/>
</dbReference>
<dbReference type="Proteomes" id="UP000286716">
    <property type="component" value="Unassembled WGS sequence"/>
</dbReference>
<dbReference type="AlphaFoldDB" id="A0A428W535"/>
<feature type="region of interest" description="Disordered" evidence="2">
    <location>
        <begin position="1"/>
        <end position="81"/>
    </location>
</feature>
<gene>
    <name evidence="4" type="ORF">DMA12_34105</name>
</gene>
<dbReference type="OrthoDB" id="2971563at2"/>
<feature type="domain" description="Beta-Casp" evidence="3">
    <location>
        <begin position="124"/>
        <end position="235"/>
    </location>
</feature>
<sequence>MGRTRPGRSAVPRGRRLPSGRSGAAGRVRHAAGIRRRGVRVRPRRRPARGGLGADPGRRPFGRVRRPARRGGACPAVPAGSAAAVGRPCASRSVPGRRRAPGRPVRRAVNRGGSVLVPAAAVGAEGLLTMVDELMAAGEIPKLPVVLDSPAGLSAVEVHQRAERERRPELHRGGRVGVPAGLVEQVSDRPSIVVAGLATADSGRVLRHLAEMLPDPRNGVVLLGPPAPGTRAAQLASGTRQLKVRGRYVPVRAEVTALGSTGEFAGPAETLDWATATRPPETAFVIEGEAVASEAFAKTLHAEAGWCAVVPEDGERAVLSATGRG</sequence>
<dbReference type="InterPro" id="IPR022712">
    <property type="entry name" value="Beta_Casp"/>
</dbReference>
<proteinExistence type="predicted"/>
<dbReference type="PANTHER" id="PTHR11203">
    <property type="entry name" value="CLEAVAGE AND POLYADENYLATION SPECIFICITY FACTOR FAMILY MEMBER"/>
    <property type="match status" value="1"/>
</dbReference>
<evidence type="ECO:0000313" key="5">
    <source>
        <dbReference type="Proteomes" id="UP000286716"/>
    </source>
</evidence>
<dbReference type="InterPro" id="IPR050698">
    <property type="entry name" value="MBL"/>
</dbReference>
<organism evidence="4 5">
    <name type="scientific">Amycolatopsis balhimycina DSM 5908</name>
    <dbReference type="NCBI Taxonomy" id="1081091"/>
    <lineage>
        <taxon>Bacteria</taxon>
        <taxon>Bacillati</taxon>
        <taxon>Actinomycetota</taxon>
        <taxon>Actinomycetes</taxon>
        <taxon>Pseudonocardiales</taxon>
        <taxon>Pseudonocardiaceae</taxon>
        <taxon>Amycolatopsis</taxon>
    </lineage>
</organism>
<feature type="compositionally biased region" description="Basic residues" evidence="2">
    <location>
        <begin position="60"/>
        <end position="69"/>
    </location>
</feature>
<accession>A0A428W535</accession>
<dbReference type="EMBL" id="QHHU01000061">
    <property type="protein sequence ID" value="RSM38117.1"/>
    <property type="molecule type" value="Genomic_DNA"/>
</dbReference>
<protein>
    <recommendedName>
        <fullName evidence="3">Beta-Casp domain-containing protein</fullName>
    </recommendedName>
</protein>
<dbReference type="GO" id="GO:0016787">
    <property type="term" value="F:hydrolase activity"/>
    <property type="evidence" value="ECO:0007669"/>
    <property type="project" value="UniProtKB-KW"/>
</dbReference>
<keyword evidence="1" id="KW-0378">Hydrolase</keyword>
<evidence type="ECO:0000256" key="2">
    <source>
        <dbReference type="SAM" id="MobiDB-lite"/>
    </source>
</evidence>
<dbReference type="Pfam" id="PF10996">
    <property type="entry name" value="Beta-Casp"/>
    <property type="match status" value="1"/>
</dbReference>
<dbReference type="SUPFAM" id="SSF56281">
    <property type="entry name" value="Metallo-hydrolase/oxidoreductase"/>
    <property type="match status" value="1"/>
</dbReference>
<keyword evidence="5" id="KW-1185">Reference proteome</keyword>
<dbReference type="GO" id="GO:0004521">
    <property type="term" value="F:RNA endonuclease activity"/>
    <property type="evidence" value="ECO:0007669"/>
    <property type="project" value="TreeGrafter"/>
</dbReference>
<dbReference type="PANTHER" id="PTHR11203:SF37">
    <property type="entry name" value="INTEGRATOR COMPLEX SUBUNIT 11"/>
    <property type="match status" value="1"/>
</dbReference>
<feature type="compositionally biased region" description="Low complexity" evidence="2">
    <location>
        <begin position="70"/>
        <end position="81"/>
    </location>
</feature>
<name>A0A428W535_AMYBA</name>
<evidence type="ECO:0000256" key="1">
    <source>
        <dbReference type="ARBA" id="ARBA00022801"/>
    </source>
</evidence>
<comment type="caution">
    <text evidence="4">The sequence shown here is derived from an EMBL/GenBank/DDBJ whole genome shotgun (WGS) entry which is preliminary data.</text>
</comment>
<dbReference type="InterPro" id="IPR036866">
    <property type="entry name" value="RibonucZ/Hydroxyglut_hydro"/>
</dbReference>
<dbReference type="Gene3D" id="3.40.50.10890">
    <property type="match status" value="1"/>
</dbReference>
<evidence type="ECO:0000259" key="3">
    <source>
        <dbReference type="SMART" id="SM01027"/>
    </source>
</evidence>
<feature type="compositionally biased region" description="Basic residues" evidence="2">
    <location>
        <begin position="27"/>
        <end position="48"/>
    </location>
</feature>
<evidence type="ECO:0000313" key="4">
    <source>
        <dbReference type="EMBL" id="RSM38117.1"/>
    </source>
</evidence>
<reference evidence="4 5" key="1">
    <citation type="submission" date="2018-05" db="EMBL/GenBank/DDBJ databases">
        <title>Evolution of GPA BGCs.</title>
        <authorList>
            <person name="Waglechner N."/>
            <person name="Wright G.D."/>
        </authorList>
    </citation>
    <scope>NUCLEOTIDE SEQUENCE [LARGE SCALE GENOMIC DNA]</scope>
    <source>
        <strain evidence="4 5">DSM 5908</strain>
    </source>
</reference>